<gene>
    <name evidence="1" type="ORF">Pint_17243</name>
</gene>
<protein>
    <submittedName>
        <fullName evidence="1">Uncharacterized protein</fullName>
    </submittedName>
</protein>
<reference evidence="2" key="1">
    <citation type="journal article" date="2023" name="G3 (Bethesda)">
        <title>Genome assembly and association tests identify interacting loci associated with vigor, precocity, and sex in interspecific pistachio rootstocks.</title>
        <authorList>
            <person name="Palmer W."/>
            <person name="Jacygrad E."/>
            <person name="Sagayaradj S."/>
            <person name="Cavanaugh K."/>
            <person name="Han R."/>
            <person name="Bertier L."/>
            <person name="Beede B."/>
            <person name="Kafkas S."/>
            <person name="Golino D."/>
            <person name="Preece J."/>
            <person name="Michelmore R."/>
        </authorList>
    </citation>
    <scope>NUCLEOTIDE SEQUENCE [LARGE SCALE GENOMIC DNA]</scope>
</reference>
<comment type="caution">
    <text evidence="1">The sequence shown here is derived from an EMBL/GenBank/DDBJ whole genome shotgun (WGS) entry which is preliminary data.</text>
</comment>
<sequence length="481" mass="53847">MKLIIQSVLVSVLVMVGSVRSHDYGDALTKSILFFEGQRSGKIPSNQRMTWRKDSALKDGIEIGVDLTGGYYDAGDNVKFNFPMSFSITMLAWSVIEFGDSMGSDQQYALDAIRWGTDYLMKATSIPNFIFVQVGEPYNDHNCWERPEDMDTPRTPYAISKEFPGSEVAAEIAAALASSSIVFRHTNYSYSQDLIRRATRVFYFADKYRGFYNDTLHPWVCPFYCDFSGYQDELLWGAAWLYRATLIPDYWNYVVKNAYNLGNYNEFGWDNKNAGINVLVTRLNTSNSDLFIGNANKFACSLLPESPTKAVDYSPGGLMFKDGGSNLQHATSLSFLALVYSRYLEELNNRVVACGGGVMADKHRFRQLAKGQVDYILGSNPLNLSYMVGYSGYFPQRIHHRGSTLPSIDQHPGFIDCNGGKLYANSNNPNANVLTGAVVGGPFMNDTYPDDRVNFRQSEPTTYINAPFVGVLAFFKSHPSC</sequence>
<dbReference type="EMBL" id="CM047739">
    <property type="protein sequence ID" value="KAJ0042611.1"/>
    <property type="molecule type" value="Genomic_DNA"/>
</dbReference>
<keyword evidence="2" id="KW-1185">Reference proteome</keyword>
<evidence type="ECO:0000313" key="2">
    <source>
        <dbReference type="Proteomes" id="UP001163603"/>
    </source>
</evidence>
<name>A0ACC0YXF9_9ROSI</name>
<dbReference type="Proteomes" id="UP001163603">
    <property type="component" value="Chromosome 4"/>
</dbReference>
<organism evidence="1 2">
    <name type="scientific">Pistacia integerrima</name>
    <dbReference type="NCBI Taxonomy" id="434235"/>
    <lineage>
        <taxon>Eukaryota</taxon>
        <taxon>Viridiplantae</taxon>
        <taxon>Streptophyta</taxon>
        <taxon>Embryophyta</taxon>
        <taxon>Tracheophyta</taxon>
        <taxon>Spermatophyta</taxon>
        <taxon>Magnoliopsida</taxon>
        <taxon>eudicotyledons</taxon>
        <taxon>Gunneridae</taxon>
        <taxon>Pentapetalae</taxon>
        <taxon>rosids</taxon>
        <taxon>malvids</taxon>
        <taxon>Sapindales</taxon>
        <taxon>Anacardiaceae</taxon>
        <taxon>Pistacia</taxon>
    </lineage>
</organism>
<accession>A0ACC0YXF9</accession>
<evidence type="ECO:0000313" key="1">
    <source>
        <dbReference type="EMBL" id="KAJ0042611.1"/>
    </source>
</evidence>
<proteinExistence type="predicted"/>